<dbReference type="PANTHER" id="PTHR37024">
    <property type="entry name" value="TYPE VI SECRETION SYSTEM DUF2094 AND IMPA-RELATED DOMAIN PROTEIN"/>
    <property type="match status" value="1"/>
</dbReference>
<dbReference type="AlphaFoldDB" id="A0A1M5VVQ8"/>
<proteinExistence type="predicted"/>
<evidence type="ECO:0000259" key="2">
    <source>
        <dbReference type="Pfam" id="PF06812"/>
    </source>
</evidence>
<dbReference type="PANTHER" id="PTHR37024:SF5">
    <property type="entry name" value="IMPA N-TERMINAL DOMAIN-CONTAINING PROTEIN"/>
    <property type="match status" value="1"/>
</dbReference>
<dbReference type="OrthoDB" id="5905784at2"/>
<evidence type="ECO:0000256" key="1">
    <source>
        <dbReference type="SAM" id="Phobius"/>
    </source>
</evidence>
<organism evidence="3 4">
    <name type="scientific">Vibrio aerogenes CECT 7868</name>
    <dbReference type="NCBI Taxonomy" id="1216006"/>
    <lineage>
        <taxon>Bacteria</taxon>
        <taxon>Pseudomonadati</taxon>
        <taxon>Pseudomonadota</taxon>
        <taxon>Gammaproteobacteria</taxon>
        <taxon>Vibrionales</taxon>
        <taxon>Vibrionaceae</taxon>
        <taxon>Vibrio</taxon>
    </lineage>
</organism>
<feature type="transmembrane region" description="Helical" evidence="1">
    <location>
        <begin position="222"/>
        <end position="242"/>
    </location>
</feature>
<accession>A0A1M5VVQ8</accession>
<keyword evidence="1" id="KW-0472">Membrane</keyword>
<evidence type="ECO:0000313" key="3">
    <source>
        <dbReference type="EMBL" id="SHH79389.1"/>
    </source>
</evidence>
<dbReference type="EMBL" id="FQXZ01000006">
    <property type="protein sequence ID" value="SHH79389.1"/>
    <property type="molecule type" value="Genomic_DNA"/>
</dbReference>
<protein>
    <recommendedName>
        <fullName evidence="2">ImpA N-terminal domain-containing protein</fullName>
    </recommendedName>
</protein>
<evidence type="ECO:0000313" key="4">
    <source>
        <dbReference type="Proteomes" id="UP000184608"/>
    </source>
</evidence>
<reference evidence="3 4" key="1">
    <citation type="submission" date="2016-11" db="EMBL/GenBank/DDBJ databases">
        <authorList>
            <person name="Jaros S."/>
            <person name="Januszkiewicz K."/>
            <person name="Wedrychowicz H."/>
        </authorList>
    </citation>
    <scope>NUCLEOTIDE SEQUENCE [LARGE SCALE GENOMIC DNA]</scope>
    <source>
        <strain evidence="3 4">CECT 7868</strain>
    </source>
</reference>
<dbReference type="Proteomes" id="UP000184608">
    <property type="component" value="Unassembled WGS sequence"/>
</dbReference>
<sequence>MERFWRSLYSGVAGDMSQRIFIENKSFMITSEHDELAGHALYQSVKKEVYSERSPFSGGTNWEKVKQECEQLSQEVGADMAVSTYYTIALLKLDGLRGYALGLEFMYSCMLNIGEVVHETERQIQRLLRWANAQALIELQNLKAGYEMLRYLYQCEQYCQRISYLLQTDYPSVKADFESIGYVIFEHIDGLETCYQVALKRNEVSEAGQSVQVVKAGKRSAWPVLFAFIGGGILSGAGYWFWLNMQLFS</sequence>
<keyword evidence="1" id="KW-0812">Transmembrane</keyword>
<feature type="domain" description="ImpA N-terminal" evidence="2">
    <location>
        <begin position="38"/>
        <end position="132"/>
    </location>
</feature>
<keyword evidence="1" id="KW-1133">Transmembrane helix</keyword>
<dbReference type="Pfam" id="PF06812">
    <property type="entry name" value="ImpA_N"/>
    <property type="match status" value="1"/>
</dbReference>
<keyword evidence="4" id="KW-1185">Reference proteome</keyword>
<gene>
    <name evidence="3" type="ORF">VA7868_00527</name>
</gene>
<name>A0A1M5VVQ8_9VIBR</name>
<dbReference type="STRING" id="1216006.VA7868_00527"/>
<dbReference type="InterPro" id="IPR010657">
    <property type="entry name" value="ImpA_N"/>
</dbReference>